<dbReference type="GO" id="GO:0016020">
    <property type="term" value="C:membrane"/>
    <property type="evidence" value="ECO:0007669"/>
    <property type="project" value="UniProtKB-SubCell"/>
</dbReference>
<gene>
    <name evidence="8" type="ORF">NEZAVI_LOCUS8081</name>
</gene>
<proteinExistence type="predicted"/>
<evidence type="ECO:0000256" key="2">
    <source>
        <dbReference type="ARBA" id="ARBA00022448"/>
    </source>
</evidence>
<dbReference type="PROSITE" id="PS50850">
    <property type="entry name" value="MFS"/>
    <property type="match status" value="1"/>
</dbReference>
<feature type="transmembrane region" description="Helical" evidence="6">
    <location>
        <begin position="26"/>
        <end position="50"/>
    </location>
</feature>
<evidence type="ECO:0000256" key="4">
    <source>
        <dbReference type="ARBA" id="ARBA00022989"/>
    </source>
</evidence>
<feature type="transmembrane region" description="Helical" evidence="6">
    <location>
        <begin position="415"/>
        <end position="439"/>
    </location>
</feature>
<dbReference type="PANTHER" id="PTHR23511:SF35">
    <property type="entry name" value="MAJOR FACILITATOR SUPERFAMILY (MFS) PROFILE DOMAIN-CONTAINING PROTEIN"/>
    <property type="match status" value="1"/>
</dbReference>
<keyword evidence="3 6" id="KW-0812">Transmembrane</keyword>
<feature type="transmembrane region" description="Helical" evidence="6">
    <location>
        <begin position="194"/>
        <end position="213"/>
    </location>
</feature>
<accession>A0A9P0HAF9</accession>
<evidence type="ECO:0000256" key="6">
    <source>
        <dbReference type="SAM" id="Phobius"/>
    </source>
</evidence>
<evidence type="ECO:0000256" key="5">
    <source>
        <dbReference type="ARBA" id="ARBA00023136"/>
    </source>
</evidence>
<dbReference type="InterPro" id="IPR011701">
    <property type="entry name" value="MFS"/>
</dbReference>
<feature type="domain" description="Major facilitator superfamily (MFS) profile" evidence="7">
    <location>
        <begin position="28"/>
        <end position="501"/>
    </location>
</feature>
<feature type="transmembrane region" description="Helical" evidence="6">
    <location>
        <begin position="388"/>
        <end position="409"/>
    </location>
</feature>
<organism evidence="8 9">
    <name type="scientific">Nezara viridula</name>
    <name type="common">Southern green stink bug</name>
    <name type="synonym">Cimex viridulus</name>
    <dbReference type="NCBI Taxonomy" id="85310"/>
    <lineage>
        <taxon>Eukaryota</taxon>
        <taxon>Metazoa</taxon>
        <taxon>Ecdysozoa</taxon>
        <taxon>Arthropoda</taxon>
        <taxon>Hexapoda</taxon>
        <taxon>Insecta</taxon>
        <taxon>Pterygota</taxon>
        <taxon>Neoptera</taxon>
        <taxon>Paraneoptera</taxon>
        <taxon>Hemiptera</taxon>
        <taxon>Heteroptera</taxon>
        <taxon>Panheteroptera</taxon>
        <taxon>Pentatomomorpha</taxon>
        <taxon>Pentatomoidea</taxon>
        <taxon>Pentatomidae</taxon>
        <taxon>Pentatominae</taxon>
        <taxon>Nezara</taxon>
    </lineage>
</organism>
<evidence type="ECO:0000256" key="3">
    <source>
        <dbReference type="ARBA" id="ARBA00022692"/>
    </source>
</evidence>
<feature type="transmembrane region" description="Helical" evidence="6">
    <location>
        <begin position="94"/>
        <end position="112"/>
    </location>
</feature>
<reference evidence="8" key="1">
    <citation type="submission" date="2022-01" db="EMBL/GenBank/DDBJ databases">
        <authorList>
            <person name="King R."/>
        </authorList>
    </citation>
    <scope>NUCLEOTIDE SEQUENCE</scope>
</reference>
<dbReference type="InterPro" id="IPR020846">
    <property type="entry name" value="MFS_dom"/>
</dbReference>
<keyword evidence="9" id="KW-1185">Reference proteome</keyword>
<dbReference type="SUPFAM" id="SSF103473">
    <property type="entry name" value="MFS general substrate transporter"/>
    <property type="match status" value="1"/>
</dbReference>
<evidence type="ECO:0000259" key="7">
    <source>
        <dbReference type="PROSITE" id="PS50850"/>
    </source>
</evidence>
<keyword evidence="5 6" id="KW-0472">Membrane</keyword>
<feature type="transmembrane region" description="Helical" evidence="6">
    <location>
        <begin position="152"/>
        <end position="174"/>
    </location>
</feature>
<protein>
    <recommendedName>
        <fullName evidence="7">Major facilitator superfamily (MFS) profile domain-containing protein</fullName>
    </recommendedName>
</protein>
<dbReference type="InterPro" id="IPR036259">
    <property type="entry name" value="MFS_trans_sf"/>
</dbReference>
<evidence type="ECO:0000313" key="9">
    <source>
        <dbReference type="Proteomes" id="UP001152798"/>
    </source>
</evidence>
<dbReference type="EMBL" id="OV725080">
    <property type="protein sequence ID" value="CAH1398429.1"/>
    <property type="molecule type" value="Genomic_DNA"/>
</dbReference>
<comment type="subcellular location">
    <subcellularLocation>
        <location evidence="1">Membrane</location>
        <topology evidence="1">Multi-pass membrane protein</topology>
    </subcellularLocation>
</comment>
<evidence type="ECO:0000313" key="8">
    <source>
        <dbReference type="EMBL" id="CAH1398429.1"/>
    </source>
</evidence>
<sequence length="510" mass="56067">MVSMEKKSDVPLEEALTIVGGFRFTAYLILISGLIGFGALLCLQAMAFIIPTAGCEMKLSDATKGIMASMSFTGMLFSAQLFGFLADTFGRKRVMIWSQCGTLVIVVLWSLAPNPMALGVVLFMNGLILTGTLTPVYVYIGEFCPARIRARALLGMSAIIAMSNIYLPGMARIILPLDFHLPIFGLLTFTSWRLYILIQSIPISLALFFLSRLPETPKFLLSQGKRDETMKVLKIIYSINNGNNGNDFPIISLKVDSEDEEKVSPTQESGYLFFRYCKMMLKQFIALFSKKYILITLISCGLLFGENGMCNTMILWFPEMTSRIRHFALTNDEFNTDLCGLMKKNNVGNSPGCKLNYQFLFAGILLGIVEVIACIVVGVCASWMNKKLVLSVSMFLTAGISFACVFIKSEYILSVSLALIIVILFVMFPVIISIVMDLFPTKLRSAAASIIMTSARLGSALGGQIMGLLFENHCETGFFGITSIIIGTGILCILIPIKTSDEKTQGIESS</sequence>
<feature type="transmembrane region" description="Helical" evidence="6">
    <location>
        <begin position="62"/>
        <end position="82"/>
    </location>
</feature>
<feature type="transmembrane region" description="Helical" evidence="6">
    <location>
        <begin position="446"/>
        <end position="470"/>
    </location>
</feature>
<dbReference type="OrthoDB" id="10262656at2759"/>
<evidence type="ECO:0000256" key="1">
    <source>
        <dbReference type="ARBA" id="ARBA00004141"/>
    </source>
</evidence>
<dbReference type="PANTHER" id="PTHR23511">
    <property type="entry name" value="SYNAPTIC VESICLE GLYCOPROTEIN 2"/>
    <property type="match status" value="1"/>
</dbReference>
<keyword evidence="2" id="KW-0813">Transport</keyword>
<feature type="transmembrane region" description="Helical" evidence="6">
    <location>
        <begin position="118"/>
        <end position="140"/>
    </location>
</feature>
<dbReference type="Pfam" id="PF07690">
    <property type="entry name" value="MFS_1"/>
    <property type="match status" value="1"/>
</dbReference>
<feature type="transmembrane region" description="Helical" evidence="6">
    <location>
        <begin position="359"/>
        <end position="381"/>
    </location>
</feature>
<name>A0A9P0HAF9_NEZVI</name>
<dbReference type="Proteomes" id="UP001152798">
    <property type="component" value="Chromosome 4"/>
</dbReference>
<feature type="transmembrane region" description="Helical" evidence="6">
    <location>
        <begin position="476"/>
        <end position="497"/>
    </location>
</feature>
<feature type="transmembrane region" description="Helical" evidence="6">
    <location>
        <begin position="292"/>
        <end position="317"/>
    </location>
</feature>
<dbReference type="AlphaFoldDB" id="A0A9P0HAF9"/>
<keyword evidence="4 6" id="KW-1133">Transmembrane helix</keyword>
<dbReference type="GO" id="GO:0022857">
    <property type="term" value="F:transmembrane transporter activity"/>
    <property type="evidence" value="ECO:0007669"/>
    <property type="project" value="InterPro"/>
</dbReference>
<dbReference type="Gene3D" id="1.20.1250.20">
    <property type="entry name" value="MFS general substrate transporter like domains"/>
    <property type="match status" value="1"/>
</dbReference>